<feature type="compositionally biased region" description="Polar residues" evidence="8">
    <location>
        <begin position="262"/>
        <end position="274"/>
    </location>
</feature>
<dbReference type="STRING" id="1774970.AUC70_06000"/>
<evidence type="ECO:0000256" key="2">
    <source>
        <dbReference type="ARBA" id="ARBA00022840"/>
    </source>
</evidence>
<dbReference type="SUPFAM" id="SSF46689">
    <property type="entry name" value="Homeodomain-like"/>
    <property type="match status" value="1"/>
</dbReference>
<organism evidence="10 11">
    <name type="scientific">Methyloceanibacter stevinii</name>
    <dbReference type="NCBI Taxonomy" id="1774970"/>
    <lineage>
        <taxon>Bacteria</taxon>
        <taxon>Pseudomonadati</taxon>
        <taxon>Pseudomonadota</taxon>
        <taxon>Alphaproteobacteria</taxon>
        <taxon>Hyphomicrobiales</taxon>
        <taxon>Hyphomicrobiaceae</taxon>
        <taxon>Methyloceanibacter</taxon>
    </lineage>
</organism>
<keyword evidence="6" id="KW-0010">Activator</keyword>
<dbReference type="FunFam" id="3.40.50.300:FF:000006">
    <property type="entry name" value="DNA-binding transcriptional regulator NtrC"/>
    <property type="match status" value="1"/>
</dbReference>
<accession>A0A1E3VNX7</accession>
<dbReference type="GO" id="GO:0000160">
    <property type="term" value="P:phosphorelay signal transduction system"/>
    <property type="evidence" value="ECO:0007669"/>
    <property type="project" value="UniProtKB-KW"/>
</dbReference>
<evidence type="ECO:0000256" key="5">
    <source>
        <dbReference type="ARBA" id="ARBA00023125"/>
    </source>
</evidence>
<keyword evidence="1" id="KW-0547">Nucleotide-binding</keyword>
<dbReference type="InterPro" id="IPR002197">
    <property type="entry name" value="HTH_Fis"/>
</dbReference>
<dbReference type="InterPro" id="IPR009057">
    <property type="entry name" value="Homeodomain-like_sf"/>
</dbReference>
<dbReference type="PANTHER" id="PTHR32071">
    <property type="entry name" value="TRANSCRIPTIONAL REGULATORY PROTEIN"/>
    <property type="match status" value="1"/>
</dbReference>
<sequence length="671" mass="73310">MFVRSDRDHFDRVMKVAATPAPPLKTGDNQNIIHRSWFRCINELHLNPGEKPAPHVETADRLSQSCERIGDFLNVARAGIGQLFKQAPDVGYVLLTDADGVVVDSLGTDCWGDSLGEAGLLAGANWHETYAGTNGIGTCIHERTALTCHHDEHFFAGNISLSCDSAPLFDATGNFMGVLNVSALPTPTSHGNYSLAAYLTMFYSQVIEGASFMRHFRDCWILRLGTASELLEVCTDMMLALDRDGTIVGATSTALRQLGGDPSNSQPQHGNASSLADRHLSEVCSCTPDEVWNMMRTQSTSERHVLTTADGQILCASVVAPRTVARTGKPQSRATTRSDYSALNELAGDDQRMTHLLDHARRLVDKQVSIFVRGETGTGKEVLARACHLSSERAGKAFIAVNCAALPETLIESELFGYTAGTFTGGRGKGKKGLIQQADGGTLFLDEIGDMPLHLQTRLLRVLSEREVLPLGASTHVPVDLTVISASHRDLRKLILEGLFREDLFYRLCGATLFLPPLRDRQDRSHIISRLLEQESQKLGNCPHIADDAMELLMRYQWPGNVRELRNALRFALAITDGPSIHAEHLPFEIRFPGAAASGAGGSALLDAPQLWETHSPPLAETDANDPAVKLRACLRQNKWNITAAAAELGLCRSSVYRQMRRFGIVPPTHI</sequence>
<dbReference type="PROSITE" id="PS50045">
    <property type="entry name" value="SIGMA54_INTERACT_4"/>
    <property type="match status" value="1"/>
</dbReference>
<dbReference type="Pfam" id="PF00158">
    <property type="entry name" value="Sigma54_activat"/>
    <property type="match status" value="1"/>
</dbReference>
<dbReference type="PROSITE" id="PS00675">
    <property type="entry name" value="SIGMA54_INTERACT_1"/>
    <property type="match status" value="1"/>
</dbReference>
<dbReference type="PROSITE" id="PS00676">
    <property type="entry name" value="SIGMA54_INTERACT_2"/>
    <property type="match status" value="1"/>
</dbReference>
<evidence type="ECO:0000256" key="1">
    <source>
        <dbReference type="ARBA" id="ARBA00022741"/>
    </source>
</evidence>
<comment type="caution">
    <text evidence="10">The sequence shown here is derived from an EMBL/GenBank/DDBJ whole genome shotgun (WGS) entry which is preliminary data.</text>
</comment>
<protein>
    <recommendedName>
        <fullName evidence="9">Sigma-54 factor interaction domain-containing protein</fullName>
    </recommendedName>
</protein>
<evidence type="ECO:0000256" key="8">
    <source>
        <dbReference type="SAM" id="MobiDB-lite"/>
    </source>
</evidence>
<dbReference type="Pfam" id="PF25601">
    <property type="entry name" value="AAA_lid_14"/>
    <property type="match status" value="1"/>
</dbReference>
<feature type="region of interest" description="Disordered" evidence="8">
    <location>
        <begin position="256"/>
        <end position="276"/>
    </location>
</feature>
<dbReference type="SMART" id="SM00382">
    <property type="entry name" value="AAA"/>
    <property type="match status" value="1"/>
</dbReference>
<dbReference type="GO" id="GO:0005524">
    <property type="term" value="F:ATP binding"/>
    <property type="evidence" value="ECO:0007669"/>
    <property type="project" value="UniProtKB-KW"/>
</dbReference>
<dbReference type="InterPro" id="IPR002078">
    <property type="entry name" value="Sigma_54_int"/>
</dbReference>
<dbReference type="Gene3D" id="1.10.10.60">
    <property type="entry name" value="Homeodomain-like"/>
    <property type="match status" value="1"/>
</dbReference>
<dbReference type="Pfam" id="PF02954">
    <property type="entry name" value="HTH_8"/>
    <property type="match status" value="1"/>
</dbReference>
<feature type="domain" description="Sigma-54 factor interaction" evidence="9">
    <location>
        <begin position="346"/>
        <end position="574"/>
    </location>
</feature>
<reference evidence="10 11" key="1">
    <citation type="journal article" date="2016" name="Environ. Microbiol.">
        <title>New Methyloceanibacter diversity from North Sea sediments includes methanotroph containing solely the soluble methane monooxygenase.</title>
        <authorList>
            <person name="Vekeman B."/>
            <person name="Kerckhof F.M."/>
            <person name="Cremers G."/>
            <person name="de Vos P."/>
            <person name="Vandamme P."/>
            <person name="Boon N."/>
            <person name="Op den Camp H.J."/>
            <person name="Heylen K."/>
        </authorList>
    </citation>
    <scope>NUCLEOTIDE SEQUENCE [LARGE SCALE GENOMIC DNA]</scope>
    <source>
        <strain evidence="10 11">R-67176</strain>
    </source>
</reference>
<dbReference type="PROSITE" id="PS00688">
    <property type="entry name" value="SIGMA54_INTERACT_3"/>
    <property type="match status" value="1"/>
</dbReference>
<evidence type="ECO:0000313" key="11">
    <source>
        <dbReference type="Proteomes" id="UP000094172"/>
    </source>
</evidence>
<evidence type="ECO:0000256" key="3">
    <source>
        <dbReference type="ARBA" id="ARBA00023012"/>
    </source>
</evidence>
<dbReference type="Proteomes" id="UP000094172">
    <property type="component" value="Unassembled WGS sequence"/>
</dbReference>
<gene>
    <name evidence="10" type="ORF">AUC70_06000</name>
</gene>
<dbReference type="InterPro" id="IPR025662">
    <property type="entry name" value="Sigma_54_int_dom_ATP-bd_1"/>
</dbReference>
<dbReference type="EMBL" id="LPWE01000011">
    <property type="protein sequence ID" value="ODR95245.1"/>
    <property type="molecule type" value="Genomic_DNA"/>
</dbReference>
<keyword evidence="11" id="KW-1185">Reference proteome</keyword>
<keyword evidence="5" id="KW-0238">DNA-binding</keyword>
<evidence type="ECO:0000256" key="4">
    <source>
        <dbReference type="ARBA" id="ARBA00023015"/>
    </source>
</evidence>
<dbReference type="InterPro" id="IPR025944">
    <property type="entry name" value="Sigma_54_int_dom_CS"/>
</dbReference>
<dbReference type="AlphaFoldDB" id="A0A1E3VNX7"/>
<keyword evidence="2" id="KW-0067">ATP-binding</keyword>
<evidence type="ECO:0000256" key="6">
    <source>
        <dbReference type="ARBA" id="ARBA00023159"/>
    </source>
</evidence>
<name>A0A1E3VNX7_9HYPH</name>
<dbReference type="CDD" id="cd00009">
    <property type="entry name" value="AAA"/>
    <property type="match status" value="1"/>
</dbReference>
<evidence type="ECO:0000256" key="7">
    <source>
        <dbReference type="ARBA" id="ARBA00023163"/>
    </source>
</evidence>
<dbReference type="InterPro" id="IPR027417">
    <property type="entry name" value="P-loop_NTPase"/>
</dbReference>
<keyword evidence="3" id="KW-0902">Two-component regulatory system</keyword>
<keyword evidence="4" id="KW-0805">Transcription regulation</keyword>
<dbReference type="PANTHER" id="PTHR32071:SF77">
    <property type="entry name" value="TRANSCRIPTIONAL REGULATORY PROTEIN"/>
    <property type="match status" value="1"/>
</dbReference>
<evidence type="ECO:0000313" key="10">
    <source>
        <dbReference type="EMBL" id="ODR95245.1"/>
    </source>
</evidence>
<dbReference type="InterPro" id="IPR003593">
    <property type="entry name" value="AAA+_ATPase"/>
</dbReference>
<evidence type="ECO:0000259" key="9">
    <source>
        <dbReference type="PROSITE" id="PS50045"/>
    </source>
</evidence>
<dbReference type="SUPFAM" id="SSF52540">
    <property type="entry name" value="P-loop containing nucleoside triphosphate hydrolases"/>
    <property type="match status" value="1"/>
</dbReference>
<dbReference type="InterPro" id="IPR058031">
    <property type="entry name" value="AAA_lid_NorR"/>
</dbReference>
<dbReference type="InterPro" id="IPR025943">
    <property type="entry name" value="Sigma_54_int_dom_ATP-bd_2"/>
</dbReference>
<dbReference type="Gene3D" id="3.40.50.300">
    <property type="entry name" value="P-loop containing nucleotide triphosphate hydrolases"/>
    <property type="match status" value="1"/>
</dbReference>
<proteinExistence type="predicted"/>
<dbReference type="GO" id="GO:0043565">
    <property type="term" value="F:sequence-specific DNA binding"/>
    <property type="evidence" value="ECO:0007669"/>
    <property type="project" value="InterPro"/>
</dbReference>
<dbReference type="InterPro" id="IPR029016">
    <property type="entry name" value="GAF-like_dom_sf"/>
</dbReference>
<dbReference type="Gene3D" id="1.10.8.60">
    <property type="match status" value="1"/>
</dbReference>
<dbReference type="Gene3D" id="3.30.450.40">
    <property type="match status" value="1"/>
</dbReference>
<dbReference type="GO" id="GO:0006355">
    <property type="term" value="P:regulation of DNA-templated transcription"/>
    <property type="evidence" value="ECO:0007669"/>
    <property type="project" value="InterPro"/>
</dbReference>
<keyword evidence="7" id="KW-0804">Transcription</keyword>